<evidence type="ECO:0000256" key="1">
    <source>
        <dbReference type="ARBA" id="ARBA00005051"/>
    </source>
</evidence>
<evidence type="ECO:0000256" key="12">
    <source>
        <dbReference type="ARBA" id="ARBA00033413"/>
    </source>
</evidence>
<dbReference type="OrthoDB" id="9808041at2"/>
<evidence type="ECO:0000256" key="2">
    <source>
        <dbReference type="ARBA" id="ARBA00005810"/>
    </source>
</evidence>
<evidence type="ECO:0000256" key="8">
    <source>
        <dbReference type="ARBA" id="ARBA00022840"/>
    </source>
</evidence>
<dbReference type="PANTHER" id="PTHR43071">
    <property type="entry name" value="2-AMINO-4-HYDROXY-6-HYDROXYMETHYLDIHYDROPTERIDINE PYROPHOSPHOKINASE"/>
    <property type="match status" value="1"/>
</dbReference>
<dbReference type="Gene3D" id="3.30.70.560">
    <property type="entry name" value="7,8-Dihydro-6-hydroxymethylpterin-pyrophosphokinase HPPK"/>
    <property type="match status" value="1"/>
</dbReference>
<keyword evidence="5" id="KW-0808">Transferase</keyword>
<dbReference type="GO" id="GO:0046656">
    <property type="term" value="P:folic acid biosynthetic process"/>
    <property type="evidence" value="ECO:0007669"/>
    <property type="project" value="UniProtKB-KW"/>
</dbReference>
<comment type="caution">
    <text evidence="14">The sequence shown here is derived from an EMBL/GenBank/DDBJ whole genome shotgun (WGS) entry which is preliminary data.</text>
</comment>
<accession>A0A3M0ACB5</accession>
<dbReference type="GO" id="GO:0005524">
    <property type="term" value="F:ATP binding"/>
    <property type="evidence" value="ECO:0007669"/>
    <property type="project" value="UniProtKB-KW"/>
</dbReference>
<dbReference type="Pfam" id="PF01288">
    <property type="entry name" value="HPPK"/>
    <property type="match status" value="1"/>
</dbReference>
<evidence type="ECO:0000256" key="7">
    <source>
        <dbReference type="ARBA" id="ARBA00022777"/>
    </source>
</evidence>
<keyword evidence="9" id="KW-0289">Folate biosynthesis</keyword>
<name>A0A3M0ACB5_9GAMM</name>
<keyword evidence="8" id="KW-0067">ATP-binding</keyword>
<evidence type="ECO:0000256" key="6">
    <source>
        <dbReference type="ARBA" id="ARBA00022741"/>
    </source>
</evidence>
<reference evidence="14 15" key="1">
    <citation type="submission" date="2018-10" db="EMBL/GenBank/DDBJ databases">
        <title>Genomic Encyclopedia of Type Strains, Phase IV (KMG-IV): sequencing the most valuable type-strain genomes for metagenomic binning, comparative biology and taxonomic classification.</title>
        <authorList>
            <person name="Goeker M."/>
        </authorList>
    </citation>
    <scope>NUCLEOTIDE SEQUENCE [LARGE SCALE GENOMIC DNA]</scope>
    <source>
        <strain evidence="14 15">DSM 25080</strain>
    </source>
</reference>
<dbReference type="UniPathway" id="UPA00077">
    <property type="reaction ID" value="UER00155"/>
</dbReference>
<organism evidence="14 15">
    <name type="scientific">Umboniibacter marinipuniceus</name>
    <dbReference type="NCBI Taxonomy" id="569599"/>
    <lineage>
        <taxon>Bacteria</taxon>
        <taxon>Pseudomonadati</taxon>
        <taxon>Pseudomonadota</taxon>
        <taxon>Gammaproteobacteria</taxon>
        <taxon>Cellvibrionales</taxon>
        <taxon>Cellvibrionaceae</taxon>
        <taxon>Umboniibacter</taxon>
    </lineage>
</organism>
<dbReference type="PANTHER" id="PTHR43071:SF1">
    <property type="entry name" value="2-AMINO-4-HYDROXY-6-HYDROXYMETHYLDIHYDROPTERIDINE PYROPHOSPHOKINASE"/>
    <property type="match status" value="1"/>
</dbReference>
<comment type="function">
    <text evidence="10">Catalyzes the transfer of pyrophosphate from adenosine triphosphate (ATP) to 6-hydroxymethyl-7,8-dihydropterin, an enzymatic step in folate biosynthesis pathway.</text>
</comment>
<dbReference type="EC" id="2.7.6.3" evidence="3"/>
<gene>
    <name evidence="14" type="ORF">DFR27_1441</name>
</gene>
<evidence type="ECO:0000256" key="10">
    <source>
        <dbReference type="ARBA" id="ARBA00029409"/>
    </source>
</evidence>
<evidence type="ECO:0000256" key="9">
    <source>
        <dbReference type="ARBA" id="ARBA00022909"/>
    </source>
</evidence>
<comment type="similarity">
    <text evidence="2">Belongs to the HPPK family.</text>
</comment>
<dbReference type="InterPro" id="IPR000550">
    <property type="entry name" value="Hppk"/>
</dbReference>
<dbReference type="SUPFAM" id="SSF55083">
    <property type="entry name" value="6-hydroxymethyl-7,8-dihydropterin pyrophosphokinase, HPPK"/>
    <property type="match status" value="1"/>
</dbReference>
<dbReference type="GO" id="GO:0016301">
    <property type="term" value="F:kinase activity"/>
    <property type="evidence" value="ECO:0007669"/>
    <property type="project" value="UniProtKB-KW"/>
</dbReference>
<keyword evidence="6" id="KW-0547">Nucleotide-binding</keyword>
<dbReference type="AlphaFoldDB" id="A0A3M0ACB5"/>
<evidence type="ECO:0000256" key="4">
    <source>
        <dbReference type="ARBA" id="ARBA00016218"/>
    </source>
</evidence>
<dbReference type="EMBL" id="REFJ01000003">
    <property type="protein sequence ID" value="RMA80085.1"/>
    <property type="molecule type" value="Genomic_DNA"/>
</dbReference>
<evidence type="ECO:0000259" key="13">
    <source>
        <dbReference type="PROSITE" id="PS00794"/>
    </source>
</evidence>
<keyword evidence="7 14" id="KW-0418">Kinase</keyword>
<proteinExistence type="inferred from homology"/>
<dbReference type="GO" id="GO:0003848">
    <property type="term" value="F:2-amino-4-hydroxy-6-hydroxymethyldihydropteridine diphosphokinase activity"/>
    <property type="evidence" value="ECO:0007669"/>
    <property type="project" value="UniProtKB-EC"/>
</dbReference>
<sequence>MQAFISFGSNLGDQVAIVESAINTLRATSAVTVVSVSPWYRSKAVGPGEQGDYLNGVIELATKLSAVDLLDFLQTLELNHGRERLIRWGSRTLDLDILYFDNQKIETDRLTIPHPRCTERSFVMRPWADVAADLTLDDKKVADIAAELTDDQLCLWQDNPID</sequence>
<dbReference type="InterPro" id="IPR035907">
    <property type="entry name" value="Hppk_sf"/>
</dbReference>
<feature type="domain" description="7,8-dihydro-6-hydroxymethylpterin-pyrophosphokinase" evidence="13">
    <location>
        <begin position="87"/>
        <end position="98"/>
    </location>
</feature>
<protein>
    <recommendedName>
        <fullName evidence="4">2-amino-4-hydroxy-6-hydroxymethyldihydropteridine pyrophosphokinase</fullName>
        <ecNumber evidence="3">2.7.6.3</ecNumber>
    </recommendedName>
    <alternativeName>
        <fullName evidence="11">6-hydroxymethyl-7,8-dihydropterin pyrophosphokinase</fullName>
    </alternativeName>
    <alternativeName>
        <fullName evidence="12">7,8-dihydro-6-hydroxymethylpterin-pyrophosphokinase</fullName>
    </alternativeName>
</protein>
<evidence type="ECO:0000256" key="3">
    <source>
        <dbReference type="ARBA" id="ARBA00013253"/>
    </source>
</evidence>
<evidence type="ECO:0000313" key="14">
    <source>
        <dbReference type="EMBL" id="RMA80085.1"/>
    </source>
</evidence>
<comment type="pathway">
    <text evidence="1">Cofactor biosynthesis; tetrahydrofolate biosynthesis; 2-amino-4-hydroxy-6-hydroxymethyl-7,8-dihydropteridine diphosphate from 7,8-dihydroneopterin triphosphate: step 4/4.</text>
</comment>
<dbReference type="GO" id="GO:0046654">
    <property type="term" value="P:tetrahydrofolate biosynthetic process"/>
    <property type="evidence" value="ECO:0007669"/>
    <property type="project" value="UniProtKB-UniPathway"/>
</dbReference>
<evidence type="ECO:0000256" key="5">
    <source>
        <dbReference type="ARBA" id="ARBA00022679"/>
    </source>
</evidence>
<evidence type="ECO:0000256" key="11">
    <source>
        <dbReference type="ARBA" id="ARBA00029766"/>
    </source>
</evidence>
<dbReference type="NCBIfam" id="TIGR01498">
    <property type="entry name" value="folK"/>
    <property type="match status" value="1"/>
</dbReference>
<dbReference type="PROSITE" id="PS00794">
    <property type="entry name" value="HPPK"/>
    <property type="match status" value="1"/>
</dbReference>
<dbReference type="CDD" id="cd00483">
    <property type="entry name" value="HPPK"/>
    <property type="match status" value="1"/>
</dbReference>
<evidence type="ECO:0000313" key="15">
    <source>
        <dbReference type="Proteomes" id="UP000267187"/>
    </source>
</evidence>
<dbReference type="RefSeq" id="WP_121876768.1">
    <property type="nucleotide sequence ID" value="NZ_REFJ01000003.1"/>
</dbReference>
<dbReference type="Proteomes" id="UP000267187">
    <property type="component" value="Unassembled WGS sequence"/>
</dbReference>
<keyword evidence="15" id="KW-1185">Reference proteome</keyword>